<dbReference type="RefSeq" id="XP_014671900.1">
    <property type="nucleotide sequence ID" value="XM_014816414.1"/>
</dbReference>
<dbReference type="PANTHER" id="PTHR10129:SF48">
    <property type="entry name" value="MAF-S, ISOFORM B"/>
    <property type="match status" value="1"/>
</dbReference>
<dbReference type="SMART" id="SM00338">
    <property type="entry name" value="BRLZ"/>
    <property type="match status" value="1"/>
</dbReference>
<dbReference type="GeneID" id="106812519"/>
<feature type="region of interest" description="Disordered" evidence="5">
    <location>
        <begin position="180"/>
        <end position="206"/>
    </location>
</feature>
<evidence type="ECO:0000313" key="7">
    <source>
        <dbReference type="Proteomes" id="UP000695022"/>
    </source>
</evidence>
<dbReference type="InterPro" id="IPR024874">
    <property type="entry name" value="Transcription_factor_Maf_fam"/>
</dbReference>
<evidence type="ECO:0000259" key="6">
    <source>
        <dbReference type="SMART" id="SM00338"/>
    </source>
</evidence>
<organism evidence="7 8">
    <name type="scientific">Priapulus caudatus</name>
    <name type="common">Priapulid worm</name>
    <dbReference type="NCBI Taxonomy" id="37621"/>
    <lineage>
        <taxon>Eukaryota</taxon>
        <taxon>Metazoa</taxon>
        <taxon>Ecdysozoa</taxon>
        <taxon>Scalidophora</taxon>
        <taxon>Priapulida</taxon>
        <taxon>Priapulimorpha</taxon>
        <taxon>Priapulimorphida</taxon>
        <taxon>Priapulidae</taxon>
        <taxon>Priapulus</taxon>
    </lineage>
</organism>
<evidence type="ECO:0000256" key="5">
    <source>
        <dbReference type="SAM" id="MobiDB-lite"/>
    </source>
</evidence>
<feature type="coiled-coil region" evidence="4">
    <location>
        <begin position="271"/>
        <end position="298"/>
    </location>
</feature>
<keyword evidence="4" id="KW-0175">Coiled coil</keyword>
<dbReference type="InterPro" id="IPR004827">
    <property type="entry name" value="bZIP"/>
</dbReference>
<sequence>MQTNAHIWWKSDKGESNVDRLSRHSSLKASHLNNCSYKSTAFSTLLFRKEIIPAKMETVSQSIGGQLEREFLDSFNFDHLYLDLGRAVTPGCDPPVAKSVPSSPIPDIGTLVGTLNVATADSTCCMPPTGDDNTRSWPQTYCQRDWGAGDRNNRGMDCYASTEIHSSPFSDGFFSNKATTSPSYQNSTSDVNRQTETHGDASSSSSCSDEYRLVMATGVEDAQLLHLSVKDLNKRLIGKPREEVMRIKKKRRTLKNRGYAQSCRSKRAQIWSTLEEKISQLEDRLISSEKKNQQLIQERDYYYSQWRRCSAKPQTSFPCSITERPCNSPAIYKTTAAMTVPSASFIV</sequence>
<evidence type="ECO:0000256" key="4">
    <source>
        <dbReference type="SAM" id="Coils"/>
    </source>
</evidence>
<feature type="domain" description="BZIP" evidence="6">
    <location>
        <begin position="244"/>
        <end position="308"/>
    </location>
</feature>
<keyword evidence="2" id="KW-0238">DNA-binding</keyword>
<dbReference type="Proteomes" id="UP000695022">
    <property type="component" value="Unplaced"/>
</dbReference>
<evidence type="ECO:0000256" key="1">
    <source>
        <dbReference type="ARBA" id="ARBA00023015"/>
    </source>
</evidence>
<dbReference type="InterPro" id="IPR046347">
    <property type="entry name" value="bZIP_sf"/>
</dbReference>
<protein>
    <submittedName>
        <fullName evidence="8">Uncharacterized protein LOC106812519</fullName>
    </submittedName>
</protein>
<dbReference type="SUPFAM" id="SSF57959">
    <property type="entry name" value="Leucine zipper domain"/>
    <property type="match status" value="1"/>
</dbReference>
<proteinExistence type="predicted"/>
<keyword evidence="1" id="KW-0805">Transcription regulation</keyword>
<keyword evidence="7" id="KW-1185">Reference proteome</keyword>
<reference evidence="8" key="1">
    <citation type="submission" date="2025-08" db="UniProtKB">
        <authorList>
            <consortium name="RefSeq"/>
        </authorList>
    </citation>
    <scope>IDENTIFICATION</scope>
</reference>
<evidence type="ECO:0000256" key="3">
    <source>
        <dbReference type="ARBA" id="ARBA00023163"/>
    </source>
</evidence>
<dbReference type="InterPro" id="IPR008917">
    <property type="entry name" value="TF_DNA-bd_sf"/>
</dbReference>
<dbReference type="Pfam" id="PF03131">
    <property type="entry name" value="bZIP_Maf"/>
    <property type="match status" value="1"/>
</dbReference>
<dbReference type="PANTHER" id="PTHR10129">
    <property type="entry name" value="TRANSCRIPTION FACTOR MAF"/>
    <property type="match status" value="1"/>
</dbReference>
<gene>
    <name evidence="8" type="primary">LOC106812519</name>
</gene>
<dbReference type="Gene3D" id="1.20.5.170">
    <property type="match status" value="1"/>
</dbReference>
<feature type="compositionally biased region" description="Polar residues" evidence="5">
    <location>
        <begin position="180"/>
        <end position="192"/>
    </location>
</feature>
<dbReference type="SUPFAM" id="SSF47454">
    <property type="entry name" value="A DNA-binding domain in eukaryotic transcription factors"/>
    <property type="match status" value="1"/>
</dbReference>
<accession>A0ABM1EI79</accession>
<dbReference type="InterPro" id="IPR004826">
    <property type="entry name" value="bZIP_Maf"/>
</dbReference>
<evidence type="ECO:0000256" key="2">
    <source>
        <dbReference type="ARBA" id="ARBA00023125"/>
    </source>
</evidence>
<evidence type="ECO:0000313" key="8">
    <source>
        <dbReference type="RefSeq" id="XP_014671900.1"/>
    </source>
</evidence>
<keyword evidence="3" id="KW-0804">Transcription</keyword>
<name>A0ABM1EI79_PRICU</name>